<keyword evidence="3" id="KW-0378">Hydrolase</keyword>
<dbReference type="STRING" id="871652.SAMN04515673_101328"/>
<keyword evidence="1" id="KW-0732">Signal</keyword>
<evidence type="ECO:0000313" key="3">
    <source>
        <dbReference type="EMBL" id="SFQ96372.1"/>
    </source>
</evidence>
<dbReference type="InterPro" id="IPR000073">
    <property type="entry name" value="AB_hydrolase_1"/>
</dbReference>
<feature type="chain" id="PRO_5011653601" evidence="1">
    <location>
        <begin position="22"/>
        <end position="246"/>
    </location>
</feature>
<gene>
    <name evidence="3" type="ORF">SAMN04515673_101328</name>
</gene>
<dbReference type="PANTHER" id="PTHR37946:SF1">
    <property type="entry name" value="SLL1969 PROTEIN"/>
    <property type="match status" value="1"/>
</dbReference>
<evidence type="ECO:0000259" key="2">
    <source>
        <dbReference type="Pfam" id="PF12697"/>
    </source>
</evidence>
<name>A0A1I6CTC5_9RHOB</name>
<evidence type="ECO:0000256" key="1">
    <source>
        <dbReference type="SAM" id="SignalP"/>
    </source>
</evidence>
<dbReference type="GO" id="GO:0016787">
    <property type="term" value="F:hydrolase activity"/>
    <property type="evidence" value="ECO:0007669"/>
    <property type="project" value="UniProtKB-KW"/>
</dbReference>
<dbReference type="RefSeq" id="WP_092075933.1">
    <property type="nucleotide sequence ID" value="NZ_FOYI01000001.1"/>
</dbReference>
<dbReference type="PANTHER" id="PTHR37946">
    <property type="entry name" value="SLL1969 PROTEIN"/>
    <property type="match status" value="1"/>
</dbReference>
<evidence type="ECO:0000313" key="4">
    <source>
        <dbReference type="Proteomes" id="UP000199302"/>
    </source>
</evidence>
<dbReference type="OrthoDB" id="556502at2"/>
<dbReference type="AlphaFoldDB" id="A0A1I6CTC5"/>
<sequence>MTPASLLLALAALLAPAAAVADCVVMLHGLARTDASFLPMSLALEAEGYQTVTPDYPSTEKPIATLARETLPPAFAACGQETVHVVTHSMGGILLRVWLQDNAPERLGRVVMLGPPNQGSELVDALGELELFEMINGPAGHELGTGADSVPLALPPVEAELGVIAGSRSLNPLYSALIEGADDGKVSVASTRVAGMTDHITLPVTHTFMMMNPLVIAQTEHFLRHGTFDHEMGFTDLLGFGSDDPG</sequence>
<protein>
    <submittedName>
        <fullName evidence="3">Alpha/beta hydrolase family protein</fullName>
    </submittedName>
</protein>
<feature type="domain" description="AB hydrolase-1" evidence="2">
    <location>
        <begin position="24"/>
        <end position="135"/>
    </location>
</feature>
<dbReference type="InterPro" id="IPR029058">
    <property type="entry name" value="AB_hydrolase_fold"/>
</dbReference>
<reference evidence="3 4" key="1">
    <citation type="submission" date="2016-10" db="EMBL/GenBank/DDBJ databases">
        <authorList>
            <person name="de Groot N.N."/>
        </authorList>
    </citation>
    <scope>NUCLEOTIDE SEQUENCE [LARGE SCALE GENOMIC DNA]</scope>
    <source>
        <strain evidence="4">KMM 9023,NRIC 0796,JCM 17311,KCTC 23692</strain>
    </source>
</reference>
<dbReference type="Pfam" id="PF12697">
    <property type="entry name" value="Abhydrolase_6"/>
    <property type="match status" value="1"/>
</dbReference>
<dbReference type="SUPFAM" id="SSF53474">
    <property type="entry name" value="alpha/beta-Hydrolases"/>
    <property type="match status" value="1"/>
</dbReference>
<feature type="signal peptide" evidence="1">
    <location>
        <begin position="1"/>
        <end position="21"/>
    </location>
</feature>
<organism evidence="3 4">
    <name type="scientific">Poseidonocella sedimentorum</name>
    <dbReference type="NCBI Taxonomy" id="871652"/>
    <lineage>
        <taxon>Bacteria</taxon>
        <taxon>Pseudomonadati</taxon>
        <taxon>Pseudomonadota</taxon>
        <taxon>Alphaproteobacteria</taxon>
        <taxon>Rhodobacterales</taxon>
        <taxon>Roseobacteraceae</taxon>
        <taxon>Poseidonocella</taxon>
    </lineage>
</organism>
<dbReference type="Proteomes" id="UP000199302">
    <property type="component" value="Unassembled WGS sequence"/>
</dbReference>
<proteinExistence type="predicted"/>
<accession>A0A1I6CTC5</accession>
<dbReference type="EMBL" id="FOYI01000001">
    <property type="protein sequence ID" value="SFQ96372.1"/>
    <property type="molecule type" value="Genomic_DNA"/>
</dbReference>
<keyword evidence="4" id="KW-1185">Reference proteome</keyword>
<dbReference type="Gene3D" id="3.40.50.1820">
    <property type="entry name" value="alpha/beta hydrolase"/>
    <property type="match status" value="1"/>
</dbReference>